<dbReference type="Pfam" id="PF00072">
    <property type="entry name" value="Response_reg"/>
    <property type="match status" value="1"/>
</dbReference>
<feature type="domain" description="HD-GYP" evidence="4">
    <location>
        <begin position="162"/>
        <end position="359"/>
    </location>
</feature>
<dbReference type="CDD" id="cd17551">
    <property type="entry name" value="REC_RpfG-like"/>
    <property type="match status" value="1"/>
</dbReference>
<dbReference type="Gene3D" id="3.40.50.2300">
    <property type="match status" value="1"/>
</dbReference>
<evidence type="ECO:0000259" key="4">
    <source>
        <dbReference type="PROSITE" id="PS51832"/>
    </source>
</evidence>
<dbReference type="Gene3D" id="1.10.3210.10">
    <property type="entry name" value="Hypothetical protein af1432"/>
    <property type="match status" value="1"/>
</dbReference>
<dbReference type="InterPro" id="IPR052020">
    <property type="entry name" value="Cyclic_di-GMP/3'3'-cGAMP_PDE"/>
</dbReference>
<evidence type="ECO:0000259" key="2">
    <source>
        <dbReference type="PROSITE" id="PS50110"/>
    </source>
</evidence>
<dbReference type="SUPFAM" id="SSF109604">
    <property type="entry name" value="HD-domain/PDEase-like"/>
    <property type="match status" value="1"/>
</dbReference>
<feature type="domain" description="HD" evidence="3">
    <location>
        <begin position="184"/>
        <end position="308"/>
    </location>
</feature>
<dbReference type="InterPro" id="IPR006674">
    <property type="entry name" value="HD_domain"/>
</dbReference>
<dbReference type="SMART" id="SM00471">
    <property type="entry name" value="HDc"/>
    <property type="match status" value="1"/>
</dbReference>
<sequence length="370" mass="41984">MPFEIIGQNDNSTLHPTVAVIDDEFTSRIILDRIVRSLQQNVFVQAFASPLGAIEWLRLNQPDLILVDHLMEEMSGLEVVQAIRRLPHLMHVPIIMITVTTDNEIRHKALDLGVSEFLSKPFNHYECQIRCRNLLALHLHHKEVLHRSEKLEKAVTEATRRILEREQETLIRLAKAGEYRDSDTGNHVLRMAKFSRLIAEGMGLDEDRCSLIEMAAPMHDIGKIGIPDNILLKPGKLNHEEFSIMKTHSSIGYGILKNSHSKYISLGAEIALSHHEKYDGSGYPNGLKGKAIPLDARIVAVADVYDALTSERPYKKAWTNQEALEYLYTNKGAHFDPECVDAFMLQFSKVSIIQQQLEDTAPSQKVQVWQ</sequence>
<dbReference type="InterPro" id="IPR001789">
    <property type="entry name" value="Sig_transdc_resp-reg_receiver"/>
</dbReference>
<protein>
    <submittedName>
        <fullName evidence="5">Cyclic di-GMP phosphodiesterase response regulator RpfG</fullName>
        <ecNumber evidence="5">3.1.4.52</ecNumber>
    </submittedName>
</protein>
<dbReference type="GO" id="GO:0071111">
    <property type="term" value="F:cyclic-guanylate-specific phosphodiesterase activity"/>
    <property type="evidence" value="ECO:0007669"/>
    <property type="project" value="UniProtKB-EC"/>
</dbReference>
<evidence type="ECO:0000313" key="5">
    <source>
        <dbReference type="EMBL" id="OIR17219.1"/>
    </source>
</evidence>
<gene>
    <name evidence="5" type="primary">rpfG_4</name>
    <name evidence="5" type="ORF">GALL_22400</name>
</gene>
<proteinExistence type="predicted"/>
<dbReference type="Pfam" id="PF13487">
    <property type="entry name" value="HD_5"/>
    <property type="match status" value="1"/>
</dbReference>
<dbReference type="SMART" id="SM00448">
    <property type="entry name" value="REC"/>
    <property type="match status" value="1"/>
</dbReference>
<dbReference type="PANTHER" id="PTHR45228:SF1">
    <property type="entry name" value="CYCLIC DI-GMP PHOSPHODIESTERASE TM_0186"/>
    <property type="match status" value="1"/>
</dbReference>
<reference evidence="5" key="1">
    <citation type="submission" date="2016-10" db="EMBL/GenBank/DDBJ databases">
        <title>Sequence of Gallionella enrichment culture.</title>
        <authorList>
            <person name="Poehlein A."/>
            <person name="Muehling M."/>
            <person name="Daniel R."/>
        </authorList>
    </citation>
    <scope>NUCLEOTIDE SEQUENCE</scope>
</reference>
<dbReference type="InterPro" id="IPR037522">
    <property type="entry name" value="HD_GYP_dom"/>
</dbReference>
<organism evidence="5">
    <name type="scientific">mine drainage metagenome</name>
    <dbReference type="NCBI Taxonomy" id="410659"/>
    <lineage>
        <taxon>unclassified sequences</taxon>
        <taxon>metagenomes</taxon>
        <taxon>ecological metagenomes</taxon>
    </lineage>
</organism>
<evidence type="ECO:0000256" key="1">
    <source>
        <dbReference type="ARBA" id="ARBA00022801"/>
    </source>
</evidence>
<keyword evidence="1 5" id="KW-0378">Hydrolase</keyword>
<dbReference type="FunFam" id="1.10.3210.10:FF:000018">
    <property type="entry name" value="Two-component system response regulator"/>
    <property type="match status" value="1"/>
</dbReference>
<dbReference type="InterPro" id="IPR011006">
    <property type="entry name" value="CheY-like_superfamily"/>
</dbReference>
<dbReference type="PANTHER" id="PTHR45228">
    <property type="entry name" value="CYCLIC DI-GMP PHOSPHODIESTERASE TM_0186-RELATED"/>
    <property type="match status" value="1"/>
</dbReference>
<dbReference type="GO" id="GO:0000160">
    <property type="term" value="P:phosphorelay signal transduction system"/>
    <property type="evidence" value="ECO:0007669"/>
    <property type="project" value="InterPro"/>
</dbReference>
<accession>A0A1J5TAR6</accession>
<dbReference type="EC" id="3.1.4.52" evidence="5"/>
<evidence type="ECO:0000259" key="3">
    <source>
        <dbReference type="PROSITE" id="PS51831"/>
    </source>
</evidence>
<comment type="caution">
    <text evidence="5">The sequence shown here is derived from an EMBL/GenBank/DDBJ whole genome shotgun (WGS) entry which is preliminary data.</text>
</comment>
<dbReference type="SUPFAM" id="SSF52172">
    <property type="entry name" value="CheY-like"/>
    <property type="match status" value="1"/>
</dbReference>
<dbReference type="CDD" id="cd00077">
    <property type="entry name" value="HDc"/>
    <property type="match status" value="1"/>
</dbReference>
<dbReference type="PROSITE" id="PS50110">
    <property type="entry name" value="RESPONSE_REGULATORY"/>
    <property type="match status" value="1"/>
</dbReference>
<dbReference type="AlphaFoldDB" id="A0A1J5TAR6"/>
<dbReference type="PROSITE" id="PS51832">
    <property type="entry name" value="HD_GYP"/>
    <property type="match status" value="1"/>
</dbReference>
<dbReference type="PROSITE" id="PS51831">
    <property type="entry name" value="HD"/>
    <property type="match status" value="1"/>
</dbReference>
<feature type="domain" description="Response regulatory" evidence="2">
    <location>
        <begin position="17"/>
        <end position="135"/>
    </location>
</feature>
<dbReference type="InterPro" id="IPR003607">
    <property type="entry name" value="HD/PDEase_dom"/>
</dbReference>
<dbReference type="EMBL" id="MLJW01000005">
    <property type="protein sequence ID" value="OIR17219.1"/>
    <property type="molecule type" value="Genomic_DNA"/>
</dbReference>
<name>A0A1J5TAR6_9ZZZZ</name>